<dbReference type="EMBL" id="UYJE01007186">
    <property type="protein sequence ID" value="VDI52538.1"/>
    <property type="molecule type" value="Genomic_DNA"/>
</dbReference>
<evidence type="ECO:0000313" key="1">
    <source>
        <dbReference type="EMBL" id="VDI52538.1"/>
    </source>
</evidence>
<evidence type="ECO:0000313" key="2">
    <source>
        <dbReference type="Proteomes" id="UP000596742"/>
    </source>
</evidence>
<gene>
    <name evidence="1" type="ORF">MGAL_10B049803</name>
</gene>
<dbReference type="Proteomes" id="UP000596742">
    <property type="component" value="Unassembled WGS sequence"/>
</dbReference>
<sequence>MYDKVFFINATDAANLDIGFLKDKLVEIAFQQSSWGQRMPMLWVPLDLLISDLREDGVNLITKERLWKMNMSNKDLALSKRWMEDFLLVQHSIGKIMYFDEPALRDFIVIQPTAMVNILRAFITDRMFWPRDGPIRVILENLSCTGVLKKIELFALWSQPAFKDMFTDDETKEYLVQVLLHLDILVEPKCYSGKNEASDLFLVPCIVNETIPANILKNATDGKTICIAFHLKETVIPSALAFKLIGAAISIWPMKVSNTRLCLYFQSAILDADGENELQIHVRGQRIVAYLINAVSKDLISPDLATTIQECLNLALRRILQFYCQCFGKQEYQVTTDLFEIEVGELCKGELCVIPLSDAKTQTHWSCNNGKTHHTKCSLNWVYDKVSDIITCCFITTTKMTPAFELVIIFNNILNKNQTETTIEEECSYLKLKAIMKDQNGKGIDSPFRFEHRNPPAEAK</sequence>
<protein>
    <submittedName>
        <fullName evidence="1">Uncharacterized protein</fullName>
    </submittedName>
</protein>
<accession>A0A8B6FMU7</accession>
<dbReference type="OrthoDB" id="6120539at2759"/>
<name>A0A8B6FMU7_MYTGA</name>
<dbReference type="AlphaFoldDB" id="A0A8B6FMU7"/>
<organism evidence="1 2">
    <name type="scientific">Mytilus galloprovincialis</name>
    <name type="common">Mediterranean mussel</name>
    <dbReference type="NCBI Taxonomy" id="29158"/>
    <lineage>
        <taxon>Eukaryota</taxon>
        <taxon>Metazoa</taxon>
        <taxon>Spiralia</taxon>
        <taxon>Lophotrochozoa</taxon>
        <taxon>Mollusca</taxon>
        <taxon>Bivalvia</taxon>
        <taxon>Autobranchia</taxon>
        <taxon>Pteriomorphia</taxon>
        <taxon>Mytilida</taxon>
        <taxon>Mytiloidea</taxon>
        <taxon>Mytilidae</taxon>
        <taxon>Mytilinae</taxon>
        <taxon>Mytilus</taxon>
    </lineage>
</organism>
<reference evidence="1" key="1">
    <citation type="submission" date="2018-11" db="EMBL/GenBank/DDBJ databases">
        <authorList>
            <person name="Alioto T."/>
            <person name="Alioto T."/>
        </authorList>
    </citation>
    <scope>NUCLEOTIDE SEQUENCE</scope>
</reference>
<comment type="caution">
    <text evidence="1">The sequence shown here is derived from an EMBL/GenBank/DDBJ whole genome shotgun (WGS) entry which is preliminary data.</text>
</comment>
<keyword evidence="2" id="KW-1185">Reference proteome</keyword>
<proteinExistence type="predicted"/>